<accession>A0A285NMH2</accession>
<protein>
    <recommendedName>
        <fullName evidence="2">Antitoxin</fullName>
    </recommendedName>
</protein>
<sequence length="82" mass="9707">MVLSANDLKTKGISFVEKLIKKYNEVFITVRGKKKFVILPIEEYEKLKEAELEKIIREAEEDYEKGRYIKETAEEHFKKLGI</sequence>
<name>A0A285NMH2_9AQUI</name>
<evidence type="ECO:0000256" key="1">
    <source>
        <dbReference type="ARBA" id="ARBA00009981"/>
    </source>
</evidence>
<dbReference type="Gene3D" id="3.40.1620.10">
    <property type="entry name" value="YefM-like domain"/>
    <property type="match status" value="1"/>
</dbReference>
<evidence type="ECO:0000313" key="3">
    <source>
        <dbReference type="EMBL" id="SNZ10669.1"/>
    </source>
</evidence>
<comment type="function">
    <text evidence="2">Antitoxin component of a type II toxin-antitoxin (TA) system.</text>
</comment>
<proteinExistence type="inferred from homology"/>
<evidence type="ECO:0000313" key="4">
    <source>
        <dbReference type="Proteomes" id="UP000219036"/>
    </source>
</evidence>
<dbReference type="RefSeq" id="WP_097001067.1">
    <property type="nucleotide sequence ID" value="NZ_OBEI01000011.1"/>
</dbReference>
<comment type="similarity">
    <text evidence="1 2">Belongs to the phD/YefM antitoxin family.</text>
</comment>
<dbReference type="InterPro" id="IPR036165">
    <property type="entry name" value="YefM-like_sf"/>
</dbReference>
<organism evidence="3 4">
    <name type="scientific">Persephonella hydrogeniphila</name>
    <dbReference type="NCBI Taxonomy" id="198703"/>
    <lineage>
        <taxon>Bacteria</taxon>
        <taxon>Pseudomonadati</taxon>
        <taxon>Aquificota</taxon>
        <taxon>Aquificia</taxon>
        <taxon>Aquificales</taxon>
        <taxon>Hydrogenothermaceae</taxon>
        <taxon>Persephonella</taxon>
    </lineage>
</organism>
<reference evidence="4" key="1">
    <citation type="submission" date="2017-09" db="EMBL/GenBank/DDBJ databases">
        <authorList>
            <person name="Varghese N."/>
            <person name="Submissions S."/>
        </authorList>
    </citation>
    <scope>NUCLEOTIDE SEQUENCE [LARGE SCALE GENOMIC DNA]</scope>
    <source>
        <strain evidence="4">DSM 15103</strain>
    </source>
</reference>
<dbReference type="OrthoDB" id="9814740at2"/>
<dbReference type="EMBL" id="OBEI01000011">
    <property type="protein sequence ID" value="SNZ10669.1"/>
    <property type="molecule type" value="Genomic_DNA"/>
</dbReference>
<dbReference type="NCBIfam" id="TIGR01552">
    <property type="entry name" value="phd_fam"/>
    <property type="match status" value="1"/>
</dbReference>
<gene>
    <name evidence="3" type="ORF">SAMN06265182_1918</name>
</gene>
<evidence type="ECO:0000256" key="2">
    <source>
        <dbReference type="RuleBase" id="RU362080"/>
    </source>
</evidence>
<dbReference type="AlphaFoldDB" id="A0A285NMH2"/>
<dbReference type="SUPFAM" id="SSF143120">
    <property type="entry name" value="YefM-like"/>
    <property type="match status" value="1"/>
</dbReference>
<dbReference type="Proteomes" id="UP000219036">
    <property type="component" value="Unassembled WGS sequence"/>
</dbReference>
<dbReference type="Pfam" id="PF02604">
    <property type="entry name" value="PhdYeFM_antitox"/>
    <property type="match status" value="1"/>
</dbReference>
<dbReference type="InterPro" id="IPR006442">
    <property type="entry name" value="Antitoxin_Phd/YefM"/>
</dbReference>
<keyword evidence="4" id="KW-1185">Reference proteome</keyword>